<feature type="region of interest" description="Disordered" evidence="2">
    <location>
        <begin position="164"/>
        <end position="210"/>
    </location>
</feature>
<reference evidence="3 4" key="1">
    <citation type="submission" date="2023-01" db="EMBL/GenBank/DDBJ databases">
        <title>Characterization of estradiol degrading bacteria Microbacterium sp. MZT7 and reveal degrading genes through genome analysis.</title>
        <authorList>
            <person name="Hao P."/>
            <person name="Gao Y."/>
        </authorList>
    </citation>
    <scope>NUCLEOTIDE SEQUENCE [LARGE SCALE GENOMIC DNA]</scope>
    <source>
        <strain evidence="3 4">MZT7</strain>
    </source>
</reference>
<feature type="region of interest" description="Disordered" evidence="2">
    <location>
        <begin position="1"/>
        <end position="47"/>
    </location>
</feature>
<feature type="coiled-coil region" evidence="1">
    <location>
        <begin position="50"/>
        <end position="87"/>
    </location>
</feature>
<gene>
    <name evidence="3" type="ORF">K8F61_05200</name>
</gene>
<dbReference type="Pfam" id="PF06810">
    <property type="entry name" value="Phage_scaffold"/>
    <property type="match status" value="1"/>
</dbReference>
<sequence>MFTQFDRHPFLVFNTEGGDGGGGGEATQQGGQDGVEPPAYTPPATQEEFNRVIESRLARERQKYADYEDLKKKAAEHDQYLESQKTEHEKALEAARAEAAGETRTKFLGRIVSSEVKLAATAAGFTDPGDVLAFLDSEELVKDDEPDVDAIKKAIDKLATDKPYLLKAGKPTPRTRPKPGTGEQTDTATEAGKGKAAAALRALGASRKTA</sequence>
<keyword evidence="1" id="KW-0175">Coiled coil</keyword>
<evidence type="ECO:0000256" key="1">
    <source>
        <dbReference type="SAM" id="Coils"/>
    </source>
</evidence>
<feature type="compositionally biased region" description="Low complexity" evidence="2">
    <location>
        <begin position="194"/>
        <end position="210"/>
    </location>
</feature>
<dbReference type="RefSeq" id="WP_231820919.1">
    <property type="nucleotide sequence ID" value="NZ_CP082781.1"/>
</dbReference>
<evidence type="ECO:0000313" key="3">
    <source>
        <dbReference type="EMBL" id="UGS27587.1"/>
    </source>
</evidence>
<name>A0ABY3RU35_9MICO</name>
<protein>
    <submittedName>
        <fullName evidence="3">Phage scaffolding protein</fullName>
    </submittedName>
</protein>
<dbReference type="EMBL" id="CP082781">
    <property type="protein sequence ID" value="UGS27587.1"/>
    <property type="molecule type" value="Genomic_DNA"/>
</dbReference>
<proteinExistence type="predicted"/>
<keyword evidence="4" id="KW-1185">Reference proteome</keyword>
<dbReference type="InterPro" id="IPR009636">
    <property type="entry name" value="SCAF"/>
</dbReference>
<organism evidence="3 4">
    <name type="scientific">Microbacterium resistens</name>
    <dbReference type="NCBI Taxonomy" id="156977"/>
    <lineage>
        <taxon>Bacteria</taxon>
        <taxon>Bacillati</taxon>
        <taxon>Actinomycetota</taxon>
        <taxon>Actinomycetes</taxon>
        <taxon>Micrococcales</taxon>
        <taxon>Microbacteriaceae</taxon>
        <taxon>Microbacterium</taxon>
    </lineage>
</organism>
<evidence type="ECO:0000313" key="4">
    <source>
        <dbReference type="Proteomes" id="UP001199642"/>
    </source>
</evidence>
<accession>A0ABY3RU35</accession>
<evidence type="ECO:0000256" key="2">
    <source>
        <dbReference type="SAM" id="MobiDB-lite"/>
    </source>
</evidence>
<dbReference type="Proteomes" id="UP001199642">
    <property type="component" value="Chromosome"/>
</dbReference>